<dbReference type="Proteomes" id="UP000622017">
    <property type="component" value="Unassembled WGS sequence"/>
</dbReference>
<comment type="caution">
    <text evidence="1">The sequence shown here is derived from an EMBL/GenBank/DDBJ whole genome shotgun (WGS) entry which is preliminary data.</text>
</comment>
<dbReference type="EMBL" id="JACSCY010000004">
    <property type="protein sequence ID" value="MBC6610545.1"/>
    <property type="molecule type" value="Genomic_DNA"/>
</dbReference>
<keyword evidence="2" id="KW-1185">Reference proteome</keyword>
<evidence type="ECO:0000313" key="2">
    <source>
        <dbReference type="Proteomes" id="UP000622017"/>
    </source>
</evidence>
<evidence type="ECO:0000313" key="1">
    <source>
        <dbReference type="EMBL" id="MBC6610545.1"/>
    </source>
</evidence>
<accession>A0ABR7MHK8</accession>
<dbReference type="RefSeq" id="WP_187318850.1">
    <property type="nucleotide sequence ID" value="NZ_JACSCY010000004.1"/>
</dbReference>
<gene>
    <name evidence="1" type="ORF">H8B15_06405</name>
</gene>
<protein>
    <submittedName>
        <fullName evidence="1">Uncharacterized protein</fullName>
    </submittedName>
</protein>
<reference evidence="1 2" key="1">
    <citation type="submission" date="2020-08" db="EMBL/GenBank/DDBJ databases">
        <title>Hymenobacter sp.</title>
        <authorList>
            <person name="Kim M.K."/>
        </authorList>
    </citation>
    <scope>NUCLEOTIDE SEQUENCE [LARGE SCALE GENOMIC DNA]</scope>
    <source>
        <strain evidence="1 2">BT507</strain>
    </source>
</reference>
<proteinExistence type="predicted"/>
<name>A0ABR7MHK8_9BACT</name>
<sequence>MKHIEIRDKVLTGSKLAIQRLLDRKKRENACVVVSQNGKVVQVAVTDLQYPTAS</sequence>
<organism evidence="1 2">
    <name type="scientific">Hymenobacter citatus</name>
    <dbReference type="NCBI Taxonomy" id="2763506"/>
    <lineage>
        <taxon>Bacteria</taxon>
        <taxon>Pseudomonadati</taxon>
        <taxon>Bacteroidota</taxon>
        <taxon>Cytophagia</taxon>
        <taxon>Cytophagales</taxon>
        <taxon>Hymenobacteraceae</taxon>
        <taxon>Hymenobacter</taxon>
    </lineage>
</organism>